<dbReference type="RefSeq" id="WP_091857962.1">
    <property type="nucleotide sequence ID" value="NZ_FNBZ01000005.1"/>
</dbReference>
<dbReference type="Proteomes" id="UP000199468">
    <property type="component" value="Unassembled WGS sequence"/>
</dbReference>
<evidence type="ECO:0000313" key="2">
    <source>
        <dbReference type="EMBL" id="SDG71926.1"/>
    </source>
</evidence>
<name>A0ABY0P2C2_9HYPH</name>
<accession>A0ABY0P2C2</accession>
<organism evidence="2 3">
    <name type="scientific">Bosea robiniae</name>
    <dbReference type="NCBI Taxonomy" id="1036780"/>
    <lineage>
        <taxon>Bacteria</taxon>
        <taxon>Pseudomonadati</taxon>
        <taxon>Pseudomonadota</taxon>
        <taxon>Alphaproteobacteria</taxon>
        <taxon>Hyphomicrobiales</taxon>
        <taxon>Boseaceae</taxon>
        <taxon>Bosea</taxon>
    </lineage>
</organism>
<keyword evidence="3" id="KW-1185">Reference proteome</keyword>
<proteinExistence type="predicted"/>
<keyword evidence="1" id="KW-1133">Transmembrane helix</keyword>
<keyword evidence="1" id="KW-0812">Transmembrane</keyword>
<evidence type="ECO:0000313" key="3">
    <source>
        <dbReference type="Proteomes" id="UP000199468"/>
    </source>
</evidence>
<gene>
    <name evidence="2" type="ORF">SAMN05421844_10571</name>
</gene>
<protein>
    <submittedName>
        <fullName evidence="2">Uncharacterized protein</fullName>
    </submittedName>
</protein>
<dbReference type="EMBL" id="FNBZ01000005">
    <property type="protein sequence ID" value="SDG71926.1"/>
    <property type="molecule type" value="Genomic_DNA"/>
</dbReference>
<comment type="caution">
    <text evidence="2">The sequence shown here is derived from an EMBL/GenBank/DDBJ whole genome shotgun (WGS) entry which is preliminary data.</text>
</comment>
<reference evidence="2 3" key="1">
    <citation type="submission" date="2016-10" db="EMBL/GenBank/DDBJ databases">
        <authorList>
            <person name="Varghese N."/>
            <person name="Submissions S."/>
        </authorList>
    </citation>
    <scope>NUCLEOTIDE SEQUENCE [LARGE SCALE GENOMIC DNA]</scope>
    <source>
        <strain evidence="2 3">DSM 26672</strain>
    </source>
</reference>
<keyword evidence="1" id="KW-0472">Membrane</keyword>
<feature type="transmembrane region" description="Helical" evidence="1">
    <location>
        <begin position="12"/>
        <end position="35"/>
    </location>
</feature>
<evidence type="ECO:0000256" key="1">
    <source>
        <dbReference type="SAM" id="Phobius"/>
    </source>
</evidence>
<sequence length="64" mass="7073">MYRILPLTGQSGGLATMLLCIGLTLALSWLVYRLVERPMIRFGRSLSSIGDAPAGYSIALKRFR</sequence>